<evidence type="ECO:0000256" key="1">
    <source>
        <dbReference type="ARBA" id="ARBA00022801"/>
    </source>
</evidence>
<keyword evidence="1" id="KW-0378">Hydrolase</keyword>
<dbReference type="eggNOG" id="COG1957">
    <property type="taxonomic scope" value="Bacteria"/>
</dbReference>
<evidence type="ECO:0000313" key="5">
    <source>
        <dbReference type="Proteomes" id="UP000029577"/>
    </source>
</evidence>
<dbReference type="AlphaFoldDB" id="A0A095TEI5"/>
<dbReference type="PANTHER" id="PTHR12304">
    <property type="entry name" value="INOSINE-URIDINE PREFERRING NUCLEOSIDE HYDROLASE"/>
    <property type="match status" value="1"/>
</dbReference>
<dbReference type="Pfam" id="PF01156">
    <property type="entry name" value="IU_nuc_hydro"/>
    <property type="match status" value="1"/>
</dbReference>
<dbReference type="STRING" id="642227.HA49_06625"/>
<keyword evidence="2" id="KW-0326">Glycosidase</keyword>
<dbReference type="CDD" id="cd02651">
    <property type="entry name" value="nuc_hydro_IU_UC_XIUA"/>
    <property type="match status" value="1"/>
</dbReference>
<dbReference type="GO" id="GO:0045437">
    <property type="term" value="F:uridine nucleosidase activity"/>
    <property type="evidence" value="ECO:0007669"/>
    <property type="project" value="UniProtKB-ARBA"/>
</dbReference>
<reference evidence="4" key="1">
    <citation type="submission" date="2014-12" db="EMBL/GenBank/DDBJ databases">
        <title>The draft genome of the Tatumella morbirosei type strain, LMG23360T isolated from pineapple rot.</title>
        <authorList>
            <person name="Smits T.H."/>
            <person name="Palmer M."/>
            <person name="Venter S.N."/>
            <person name="Duffy B."/>
            <person name="Steenkamp E.T."/>
            <person name="Chan W.Y."/>
            <person name="Coutinho T.A."/>
            <person name="Coetzee M.P."/>
            <person name="De Maayer P."/>
        </authorList>
    </citation>
    <scope>NUCLEOTIDE SEQUENCE [LARGE SCALE GENOMIC DNA]</scope>
    <source>
        <strain evidence="4">LMG 23360</strain>
    </source>
</reference>
<dbReference type="Proteomes" id="UP000029577">
    <property type="component" value="Unassembled WGS sequence"/>
</dbReference>
<accession>A0A095TEI5</accession>
<dbReference type="OrthoDB" id="9797882at2"/>
<dbReference type="RefSeq" id="WP_038018113.1">
    <property type="nucleotide sequence ID" value="NZ_JPKR02000004.1"/>
</dbReference>
<evidence type="ECO:0000256" key="2">
    <source>
        <dbReference type="ARBA" id="ARBA00023295"/>
    </source>
</evidence>
<dbReference type="InterPro" id="IPR001910">
    <property type="entry name" value="Inosine/uridine_hydrolase_dom"/>
</dbReference>
<dbReference type="PANTHER" id="PTHR12304:SF4">
    <property type="entry name" value="URIDINE NUCLEOSIDASE"/>
    <property type="match status" value="1"/>
</dbReference>
<dbReference type="SUPFAM" id="SSF53590">
    <property type="entry name" value="Nucleoside hydrolase"/>
    <property type="match status" value="1"/>
</dbReference>
<dbReference type="EMBL" id="JPKR02000004">
    <property type="protein sequence ID" value="KGD74954.1"/>
    <property type="molecule type" value="Genomic_DNA"/>
</dbReference>
<gene>
    <name evidence="4" type="ORF">HA49_06625</name>
</gene>
<evidence type="ECO:0000259" key="3">
    <source>
        <dbReference type="Pfam" id="PF01156"/>
    </source>
</evidence>
<organism evidence="4 5">
    <name type="scientific">Tatumella morbirosei</name>
    <dbReference type="NCBI Taxonomy" id="642227"/>
    <lineage>
        <taxon>Bacteria</taxon>
        <taxon>Pseudomonadati</taxon>
        <taxon>Pseudomonadota</taxon>
        <taxon>Gammaproteobacteria</taxon>
        <taxon>Enterobacterales</taxon>
        <taxon>Erwiniaceae</taxon>
        <taxon>Tatumella</taxon>
    </lineage>
</organism>
<comment type="caution">
    <text evidence="4">The sequence shown here is derived from an EMBL/GenBank/DDBJ whole genome shotgun (WGS) entry which is preliminary data.</text>
</comment>
<keyword evidence="5" id="KW-1185">Reference proteome</keyword>
<dbReference type="GO" id="GO:0006152">
    <property type="term" value="P:purine nucleoside catabolic process"/>
    <property type="evidence" value="ECO:0007669"/>
    <property type="project" value="TreeGrafter"/>
</dbReference>
<proteinExistence type="predicted"/>
<dbReference type="InterPro" id="IPR015910">
    <property type="entry name" value="I/U_nuclsd_hydro_CS"/>
</dbReference>
<dbReference type="Gene3D" id="3.90.245.10">
    <property type="entry name" value="Ribonucleoside hydrolase-like"/>
    <property type="match status" value="1"/>
</dbReference>
<protein>
    <recommendedName>
        <fullName evidence="3">Inosine/uridine-preferring nucleoside hydrolase domain-containing protein</fullName>
    </recommendedName>
</protein>
<dbReference type="GO" id="GO:0005829">
    <property type="term" value="C:cytosol"/>
    <property type="evidence" value="ECO:0007669"/>
    <property type="project" value="TreeGrafter"/>
</dbReference>
<name>A0A095TEI5_9GAMM</name>
<dbReference type="InterPro" id="IPR023186">
    <property type="entry name" value="IUNH"/>
</dbReference>
<sequence length="303" mass="31673">MEKIIIDCDPGVDDAVALMMALAAGEQLEVCGITTVAGNLPLPAVTRNALRILSFLQREDIPVFAGCSRAIFPGPARLSSVHGADGLGNSGLPESELRPAQQHAVDFIIDTVLAAAGEITLCVLGPMTNIALALIKAPEIAPQIKQIVVMGGAVFCPGNTTPAAEFNFACDPHAAEVVLAAGVPLTLFGLDVTSKALLTAPRIEALRQSDSASCQLAAVMLADYGAADPCLHDPCVIAGLLDPDCFTGIPAWVSVDCTPGINYGRSVGFVSERHLAGRQPNAKVITGVDDQRLFRLLMDLLNR</sequence>
<dbReference type="GO" id="GO:0008477">
    <property type="term" value="F:purine nucleosidase activity"/>
    <property type="evidence" value="ECO:0007669"/>
    <property type="project" value="TreeGrafter"/>
</dbReference>
<feature type="domain" description="Inosine/uridine-preferring nucleoside hydrolase" evidence="3">
    <location>
        <begin position="4"/>
        <end position="294"/>
    </location>
</feature>
<dbReference type="InterPro" id="IPR036452">
    <property type="entry name" value="Ribo_hydro-like"/>
</dbReference>
<evidence type="ECO:0000313" key="4">
    <source>
        <dbReference type="EMBL" id="KGD74954.1"/>
    </source>
</evidence>
<dbReference type="PROSITE" id="PS01247">
    <property type="entry name" value="IUNH"/>
    <property type="match status" value="1"/>
</dbReference>